<evidence type="ECO:0000259" key="1">
    <source>
        <dbReference type="Pfam" id="PF01636"/>
    </source>
</evidence>
<dbReference type="PATRIC" id="fig|134601.6.peg.869"/>
<protein>
    <submittedName>
        <fullName evidence="2">Aminoglycoside phosphotransferase</fullName>
    </submittedName>
</protein>
<dbReference type="InterPro" id="IPR011009">
    <property type="entry name" value="Kinase-like_dom_sf"/>
</dbReference>
<dbReference type="RefSeq" id="WP_049743621.1">
    <property type="nucleotide sequence ID" value="NZ_CP012150.1"/>
</dbReference>
<evidence type="ECO:0000313" key="3">
    <source>
        <dbReference type="Proteomes" id="UP000062255"/>
    </source>
</evidence>
<dbReference type="AlphaFoldDB" id="A0A0K0X1B5"/>
<dbReference type="Gene3D" id="3.90.1200.10">
    <property type="match status" value="1"/>
</dbReference>
<dbReference type="KEGG" id="mgo:AFA91_04200"/>
<organism evidence="2 3">
    <name type="scientific">Mycolicibacterium goodii</name>
    <name type="common">Mycobacterium goodii</name>
    <dbReference type="NCBI Taxonomy" id="134601"/>
    <lineage>
        <taxon>Bacteria</taxon>
        <taxon>Bacillati</taxon>
        <taxon>Actinomycetota</taxon>
        <taxon>Actinomycetes</taxon>
        <taxon>Mycobacteriales</taxon>
        <taxon>Mycobacteriaceae</taxon>
        <taxon>Mycolicibacterium</taxon>
    </lineage>
</organism>
<dbReference type="STRING" id="134601.AFA91_04200"/>
<gene>
    <name evidence="2" type="ORF">AFA91_04200</name>
</gene>
<reference evidence="2 3" key="1">
    <citation type="submission" date="2015-07" db="EMBL/GenBank/DDBJ databases">
        <title>Complete genome sequence of Mycobacterium goodii X7B, a facultative thermophilic biodesulfurizing bacterium.</title>
        <authorList>
            <person name="Yu B."/>
            <person name="Li F."/>
            <person name="Xu P."/>
        </authorList>
    </citation>
    <scope>NUCLEOTIDE SEQUENCE [LARGE SCALE GENOMIC DNA]</scope>
    <source>
        <strain evidence="2 3">X7B</strain>
    </source>
</reference>
<dbReference type="Proteomes" id="UP000062255">
    <property type="component" value="Chromosome"/>
</dbReference>
<feature type="domain" description="Aminoglycoside phosphotransferase" evidence="1">
    <location>
        <begin position="42"/>
        <end position="214"/>
    </location>
</feature>
<proteinExistence type="predicted"/>
<dbReference type="OrthoDB" id="4558647at2"/>
<dbReference type="SUPFAM" id="SSF56112">
    <property type="entry name" value="Protein kinase-like (PK-like)"/>
    <property type="match status" value="1"/>
</dbReference>
<dbReference type="Pfam" id="PF01636">
    <property type="entry name" value="APH"/>
    <property type="match status" value="1"/>
</dbReference>
<dbReference type="InterPro" id="IPR002575">
    <property type="entry name" value="Aminoglycoside_PTrfase"/>
</dbReference>
<name>A0A0K0X1B5_MYCGD</name>
<accession>A0A0K0X1B5</accession>
<keyword evidence="2" id="KW-0808">Transferase</keyword>
<sequence length="262" mass="28601">MRSRSGAQLTLHDGIVHKLHRPGTDPRALTARLRAAAAVDELLTPISGTPERIGERWRTRWPYVETLAPEPESVTWPDIARLLARLHLAAFEHRLPVHGWPARLRRAVALARGNATVVRAAAGLPTQTWRGGSAGRPHTLVHGDFHLGQVARRGSDDDWCLIDIDDLGVGDPAWDLARPAGFWAVGLIPDADWTAFVDAYRAAGGPALPPGDPWPVLEPFARAAVIQAAANHPDDDMLLTACAQMPQLPQLEKKSRPKPCLR</sequence>
<dbReference type="EMBL" id="CP012150">
    <property type="protein sequence ID" value="AKS31214.1"/>
    <property type="molecule type" value="Genomic_DNA"/>
</dbReference>
<dbReference type="GO" id="GO:0016740">
    <property type="term" value="F:transferase activity"/>
    <property type="evidence" value="ECO:0007669"/>
    <property type="project" value="UniProtKB-KW"/>
</dbReference>
<evidence type="ECO:0000313" key="2">
    <source>
        <dbReference type="EMBL" id="AKS31214.1"/>
    </source>
</evidence>